<reference evidence="2" key="2">
    <citation type="submission" date="2023-01" db="EMBL/GenBank/DDBJ databases">
        <authorList>
            <person name="Petersen C."/>
        </authorList>
    </citation>
    <scope>NUCLEOTIDE SEQUENCE</scope>
    <source>
        <strain evidence="2">IBT 15450</strain>
    </source>
</reference>
<feature type="domain" description="Ricin B lectin" evidence="1">
    <location>
        <begin position="40"/>
        <end position="127"/>
    </location>
</feature>
<evidence type="ECO:0000259" key="1">
    <source>
        <dbReference type="Pfam" id="PF14200"/>
    </source>
</evidence>
<keyword evidence="3" id="KW-1185">Reference proteome</keyword>
<comment type="caution">
    <text evidence="2">The sequence shown here is derived from an EMBL/GenBank/DDBJ whole genome shotgun (WGS) entry which is preliminary data.</text>
</comment>
<evidence type="ECO:0000313" key="3">
    <source>
        <dbReference type="Proteomes" id="UP001219568"/>
    </source>
</evidence>
<name>A0AAD6I6L1_PENCN</name>
<dbReference type="Pfam" id="PF14200">
    <property type="entry name" value="RicinB_lectin_2"/>
    <property type="match status" value="1"/>
</dbReference>
<dbReference type="AlphaFoldDB" id="A0AAD6I6L1"/>
<sequence length="142" mass="15680">MAALSNGVYTIVNQKSGTYLAIPPYGGVNVIGDAPNDESYQKWNVLERDGLFHIRNLLDERFLSFEPGPVGISDGLPVVGRFEEKDFRIELDSGNSGGYRIIVPDTSQCITLSDHGNPASGTPVTLWENCGFTNQIWRFEKV</sequence>
<reference evidence="2" key="1">
    <citation type="journal article" date="2023" name="IMA Fungus">
        <title>Comparative genomic study of the Penicillium genus elucidates a diverse pangenome and 15 lateral gene transfer events.</title>
        <authorList>
            <person name="Petersen C."/>
            <person name="Sorensen T."/>
            <person name="Nielsen M.R."/>
            <person name="Sondergaard T.E."/>
            <person name="Sorensen J.L."/>
            <person name="Fitzpatrick D.A."/>
            <person name="Frisvad J.C."/>
            <person name="Nielsen K.L."/>
        </authorList>
    </citation>
    <scope>NUCLEOTIDE SEQUENCE</scope>
    <source>
        <strain evidence="2">IBT 15450</strain>
    </source>
</reference>
<dbReference type="CDD" id="cd23422">
    <property type="entry name" value="beta-trefoil_Ricin_MPL_CNL"/>
    <property type="match status" value="1"/>
</dbReference>
<protein>
    <recommendedName>
        <fullName evidence="1">Ricin B lectin domain-containing protein</fullName>
    </recommendedName>
</protein>
<organism evidence="2 3">
    <name type="scientific">Penicillium canescens</name>
    <dbReference type="NCBI Taxonomy" id="5083"/>
    <lineage>
        <taxon>Eukaryota</taxon>
        <taxon>Fungi</taxon>
        <taxon>Dikarya</taxon>
        <taxon>Ascomycota</taxon>
        <taxon>Pezizomycotina</taxon>
        <taxon>Eurotiomycetes</taxon>
        <taxon>Eurotiomycetidae</taxon>
        <taxon>Eurotiales</taxon>
        <taxon>Aspergillaceae</taxon>
        <taxon>Penicillium</taxon>
    </lineage>
</organism>
<dbReference type="SUPFAM" id="SSF50370">
    <property type="entry name" value="Ricin B-like lectins"/>
    <property type="match status" value="1"/>
</dbReference>
<dbReference type="InterPro" id="IPR000772">
    <property type="entry name" value="Ricin_B_lectin"/>
</dbReference>
<evidence type="ECO:0000313" key="2">
    <source>
        <dbReference type="EMBL" id="KAJ6034678.1"/>
    </source>
</evidence>
<proteinExistence type="predicted"/>
<dbReference type="Proteomes" id="UP001219568">
    <property type="component" value="Unassembled WGS sequence"/>
</dbReference>
<accession>A0AAD6I6L1</accession>
<dbReference type="Gene3D" id="2.80.10.50">
    <property type="match status" value="1"/>
</dbReference>
<dbReference type="EMBL" id="JAQJZL010000010">
    <property type="protein sequence ID" value="KAJ6034678.1"/>
    <property type="molecule type" value="Genomic_DNA"/>
</dbReference>
<gene>
    <name evidence="2" type="ORF">N7460_008853</name>
</gene>
<dbReference type="InterPro" id="IPR035992">
    <property type="entry name" value="Ricin_B-like_lectins"/>
</dbReference>